<proteinExistence type="predicted"/>
<keyword evidence="6" id="KW-0472">Membrane</keyword>
<evidence type="ECO:0000259" key="7">
    <source>
        <dbReference type="PROSITE" id="PS50109"/>
    </source>
</evidence>
<keyword evidence="9" id="KW-1185">Reference proteome</keyword>
<dbReference type="CDD" id="cd00082">
    <property type="entry name" value="HisKA"/>
    <property type="match status" value="1"/>
</dbReference>
<dbReference type="SUPFAM" id="SSF55874">
    <property type="entry name" value="ATPase domain of HSP90 chaperone/DNA topoisomerase II/histidine kinase"/>
    <property type="match status" value="1"/>
</dbReference>
<evidence type="ECO:0000256" key="4">
    <source>
        <dbReference type="ARBA" id="ARBA00022679"/>
    </source>
</evidence>
<dbReference type="PANTHER" id="PTHR42878:SF15">
    <property type="entry name" value="BACTERIOPHYTOCHROME"/>
    <property type="match status" value="1"/>
</dbReference>
<keyword evidence="6" id="KW-1133">Transmembrane helix</keyword>
<dbReference type="EMBL" id="JAQOUE010000001">
    <property type="protein sequence ID" value="MDT7042105.1"/>
    <property type="molecule type" value="Genomic_DNA"/>
</dbReference>
<keyword evidence="4" id="KW-0808">Transferase</keyword>
<dbReference type="PRINTS" id="PR00344">
    <property type="entry name" value="BCTRLSENSOR"/>
</dbReference>
<keyword evidence="8" id="KW-0067">ATP-binding</keyword>
<dbReference type="InterPro" id="IPR050351">
    <property type="entry name" value="BphY/WalK/GraS-like"/>
</dbReference>
<dbReference type="GO" id="GO:0005524">
    <property type="term" value="F:ATP binding"/>
    <property type="evidence" value="ECO:0007669"/>
    <property type="project" value="UniProtKB-KW"/>
</dbReference>
<dbReference type="PANTHER" id="PTHR42878">
    <property type="entry name" value="TWO-COMPONENT HISTIDINE KINASE"/>
    <property type="match status" value="1"/>
</dbReference>
<dbReference type="Proteomes" id="UP001250932">
    <property type="component" value="Unassembled WGS sequence"/>
</dbReference>
<reference evidence="8 9" key="1">
    <citation type="journal article" date="2023" name="ISME J.">
        <title>Cultivation and genomic characterization of novel and ubiquitous marine nitrite-oxidizing bacteria from the Nitrospirales.</title>
        <authorList>
            <person name="Mueller A.J."/>
            <person name="Daebeler A."/>
            <person name="Herbold C.W."/>
            <person name="Kirkegaard R.H."/>
            <person name="Daims H."/>
        </authorList>
    </citation>
    <scope>NUCLEOTIDE SEQUENCE [LARGE SCALE GENOMIC DNA]</scope>
    <source>
        <strain evidence="8 9">EB</strain>
    </source>
</reference>
<accession>A0ABU3K6T7</accession>
<dbReference type="SMART" id="SM00387">
    <property type="entry name" value="HATPase_c"/>
    <property type="match status" value="1"/>
</dbReference>
<protein>
    <recommendedName>
        <fullName evidence="2">histidine kinase</fullName>
        <ecNumber evidence="2">2.7.13.3</ecNumber>
    </recommendedName>
</protein>
<keyword evidence="6" id="KW-0812">Transmembrane</keyword>
<dbReference type="InterPro" id="IPR004358">
    <property type="entry name" value="Sig_transdc_His_kin-like_C"/>
</dbReference>
<comment type="catalytic activity">
    <reaction evidence="1">
        <text>ATP + protein L-histidine = ADP + protein N-phospho-L-histidine.</text>
        <dbReference type="EC" id="2.7.13.3"/>
    </reaction>
</comment>
<evidence type="ECO:0000256" key="6">
    <source>
        <dbReference type="SAM" id="Phobius"/>
    </source>
</evidence>
<dbReference type="SMART" id="SM00388">
    <property type="entry name" value="HisKA"/>
    <property type="match status" value="1"/>
</dbReference>
<dbReference type="PROSITE" id="PS50109">
    <property type="entry name" value="HIS_KIN"/>
    <property type="match status" value="1"/>
</dbReference>
<dbReference type="Gene3D" id="1.10.287.130">
    <property type="match status" value="1"/>
</dbReference>
<dbReference type="InterPro" id="IPR003661">
    <property type="entry name" value="HisK_dim/P_dom"/>
</dbReference>
<evidence type="ECO:0000313" key="8">
    <source>
        <dbReference type="EMBL" id="MDT7042105.1"/>
    </source>
</evidence>
<dbReference type="SUPFAM" id="SSF47384">
    <property type="entry name" value="Homodimeric domain of signal transducing histidine kinase"/>
    <property type="match status" value="1"/>
</dbReference>
<sequence>MGTLRERVLEIGQVMNHAFTRFMDPLYERMVLVLTVVFCSSLALMLLQVSQLQGDLIQSMAVADVQVYSKALDELEGLYSSDIVQRVRFQDWYNLYGWTALLIVIWLGGLGLVISKLRRTSMELEQRVMERTSALREANLELQRQMGERLRVEEELRQAHLDLEHRVHERTAKLEEANAGLTREITERQRVEEHMRKLNADLLDRTTQLEASNKELEAFSYSVSHDLRAPLRGIDGFSQAVLDDYHDKLDETGKQYLRRVREASQRMAKLIDAMLNLARLIRAELTFESVDLSAIGRSIAMDLSKADPDRQVEVVVVDNLRTTADPDLTRVILENLLGNAWKFTSHEEFPRIELGMTYHYAQPVFFVRDNGVGFDMTYADKLFGAFQRLHAVSEFQGIGIGLATVHRIIQRHGGRIWAEASVGKGATFFFTLENEGGKI</sequence>
<comment type="caution">
    <text evidence="8">The sequence shown here is derived from an EMBL/GenBank/DDBJ whole genome shotgun (WGS) entry which is preliminary data.</text>
</comment>
<dbReference type="Gene3D" id="3.30.565.10">
    <property type="entry name" value="Histidine kinase-like ATPase, C-terminal domain"/>
    <property type="match status" value="1"/>
</dbReference>
<dbReference type="Pfam" id="PF02518">
    <property type="entry name" value="HATPase_c"/>
    <property type="match status" value="1"/>
</dbReference>
<organism evidence="8 9">
    <name type="scientific">Candidatus Nitronereus thalassa</name>
    <dbReference type="NCBI Taxonomy" id="3020898"/>
    <lineage>
        <taxon>Bacteria</taxon>
        <taxon>Pseudomonadati</taxon>
        <taxon>Nitrospirota</taxon>
        <taxon>Nitrospiria</taxon>
        <taxon>Nitrospirales</taxon>
        <taxon>Nitrospiraceae</taxon>
        <taxon>Candidatus Nitronereus</taxon>
    </lineage>
</organism>
<name>A0ABU3K6T7_9BACT</name>
<dbReference type="InterPro" id="IPR036097">
    <property type="entry name" value="HisK_dim/P_sf"/>
</dbReference>
<dbReference type="InterPro" id="IPR036890">
    <property type="entry name" value="HATPase_C_sf"/>
</dbReference>
<feature type="transmembrane region" description="Helical" evidence="6">
    <location>
        <begin position="31"/>
        <end position="50"/>
    </location>
</feature>
<feature type="transmembrane region" description="Helical" evidence="6">
    <location>
        <begin position="95"/>
        <end position="114"/>
    </location>
</feature>
<evidence type="ECO:0000256" key="5">
    <source>
        <dbReference type="ARBA" id="ARBA00022777"/>
    </source>
</evidence>
<feature type="domain" description="Histidine kinase" evidence="7">
    <location>
        <begin position="222"/>
        <end position="436"/>
    </location>
</feature>
<gene>
    <name evidence="8" type="ORF">PPG34_07050</name>
</gene>
<dbReference type="RefSeq" id="WP_313832466.1">
    <property type="nucleotide sequence ID" value="NZ_JAQOUE010000001.1"/>
</dbReference>
<dbReference type="Pfam" id="PF00512">
    <property type="entry name" value="HisKA"/>
    <property type="match status" value="1"/>
</dbReference>
<evidence type="ECO:0000256" key="2">
    <source>
        <dbReference type="ARBA" id="ARBA00012438"/>
    </source>
</evidence>
<dbReference type="InterPro" id="IPR005467">
    <property type="entry name" value="His_kinase_dom"/>
</dbReference>
<dbReference type="EC" id="2.7.13.3" evidence="2"/>
<keyword evidence="8" id="KW-0547">Nucleotide-binding</keyword>
<evidence type="ECO:0000256" key="1">
    <source>
        <dbReference type="ARBA" id="ARBA00000085"/>
    </source>
</evidence>
<keyword evidence="5" id="KW-0418">Kinase</keyword>
<dbReference type="InterPro" id="IPR003594">
    <property type="entry name" value="HATPase_dom"/>
</dbReference>
<evidence type="ECO:0000313" key="9">
    <source>
        <dbReference type="Proteomes" id="UP001250932"/>
    </source>
</evidence>
<keyword evidence="3" id="KW-0597">Phosphoprotein</keyword>
<evidence type="ECO:0000256" key="3">
    <source>
        <dbReference type="ARBA" id="ARBA00022553"/>
    </source>
</evidence>